<dbReference type="Proteomes" id="UP000783686">
    <property type="component" value="Unassembled WGS sequence"/>
</dbReference>
<keyword evidence="3" id="KW-1185">Reference proteome</keyword>
<feature type="transmembrane region" description="Helical" evidence="1">
    <location>
        <begin position="135"/>
        <end position="154"/>
    </location>
</feature>
<keyword evidence="1" id="KW-0812">Transmembrane</keyword>
<feature type="transmembrane region" description="Helical" evidence="1">
    <location>
        <begin position="192"/>
        <end position="215"/>
    </location>
</feature>
<dbReference type="EMBL" id="CAJFDH010000006">
    <property type="protein sequence ID" value="CAD5230429.1"/>
    <property type="molecule type" value="Genomic_DNA"/>
</dbReference>
<feature type="transmembrane region" description="Helical" evidence="1">
    <location>
        <begin position="7"/>
        <end position="26"/>
    </location>
</feature>
<evidence type="ECO:0000313" key="3">
    <source>
        <dbReference type="Proteomes" id="UP000614601"/>
    </source>
</evidence>
<evidence type="ECO:0000256" key="1">
    <source>
        <dbReference type="SAM" id="Phobius"/>
    </source>
</evidence>
<organism evidence="2 3">
    <name type="scientific">Bursaphelenchus okinawaensis</name>
    <dbReference type="NCBI Taxonomy" id="465554"/>
    <lineage>
        <taxon>Eukaryota</taxon>
        <taxon>Metazoa</taxon>
        <taxon>Ecdysozoa</taxon>
        <taxon>Nematoda</taxon>
        <taxon>Chromadorea</taxon>
        <taxon>Rhabditida</taxon>
        <taxon>Tylenchina</taxon>
        <taxon>Tylenchomorpha</taxon>
        <taxon>Aphelenchoidea</taxon>
        <taxon>Aphelenchoididae</taxon>
        <taxon>Bursaphelenchus</taxon>
    </lineage>
</organism>
<feature type="transmembrane region" description="Helical" evidence="1">
    <location>
        <begin position="46"/>
        <end position="71"/>
    </location>
</feature>
<proteinExistence type="predicted"/>
<reference evidence="2" key="1">
    <citation type="submission" date="2020-09" db="EMBL/GenBank/DDBJ databases">
        <authorList>
            <person name="Kikuchi T."/>
        </authorList>
    </citation>
    <scope>NUCLEOTIDE SEQUENCE</scope>
    <source>
        <strain evidence="2">SH1</strain>
    </source>
</reference>
<name>A0A811LSS7_9BILA</name>
<dbReference type="EMBL" id="CAJFCW020000006">
    <property type="protein sequence ID" value="CAG9127750.1"/>
    <property type="molecule type" value="Genomic_DNA"/>
</dbReference>
<keyword evidence="1" id="KW-0472">Membrane</keyword>
<gene>
    <name evidence="2" type="ORF">BOKJ2_LOCUS14131</name>
</gene>
<dbReference type="AlphaFoldDB" id="A0A811LSS7"/>
<keyword evidence="1" id="KW-1133">Transmembrane helix</keyword>
<protein>
    <submittedName>
        <fullName evidence="2">Uncharacterized protein</fullName>
    </submittedName>
</protein>
<dbReference type="Proteomes" id="UP000614601">
    <property type="component" value="Unassembled WGS sequence"/>
</dbReference>
<evidence type="ECO:0000313" key="2">
    <source>
        <dbReference type="EMBL" id="CAD5230429.1"/>
    </source>
</evidence>
<feature type="transmembrane region" description="Helical" evidence="1">
    <location>
        <begin position="92"/>
        <end position="115"/>
    </location>
</feature>
<accession>A0A811LSS7</accession>
<sequence length="306" mass="35580">MFSKNFRVSVIVLNMVTSVITINRSLNWLVPKHYYSVQDQRYIGAMLMYSFSFIAMMCSYSFAAKYFIIGYERRVAFAQRSTYEHATCCSKAFLGAFKVIVFFIIVNIVKTFVVWKSCNHVADVCLRRIFMFDESFPSLFLAHITITASLLYGVKTFYDLKYRSLDIRKNGASLSEAYVVTEIMNVVDVMRLLTFAYFLVVLAGALVIFMVTTGYFMDLLHEDNTYYKAFVSFEYFLIVNYNFFSTFVMIWCFKPIRKSFLSDIACCVKIECATVEPVNNSLISDHTDIYFEQLLGNWERVLKEHG</sequence>
<comment type="caution">
    <text evidence="2">The sequence shown here is derived from an EMBL/GenBank/DDBJ whole genome shotgun (WGS) entry which is preliminary data.</text>
</comment>
<feature type="transmembrane region" description="Helical" evidence="1">
    <location>
        <begin position="235"/>
        <end position="253"/>
    </location>
</feature>